<reference evidence="1 2" key="1">
    <citation type="submission" date="2018-02" db="EMBL/GenBank/DDBJ databases">
        <title>Comparative genomes isolates from brazilian mangrove.</title>
        <authorList>
            <person name="Araujo J.E."/>
            <person name="Taketani R.G."/>
            <person name="Silva M.C.P."/>
            <person name="Loureco M.V."/>
            <person name="Andreote F.D."/>
        </authorList>
    </citation>
    <scope>NUCLEOTIDE SEQUENCE [LARGE SCALE GENOMIC DNA]</scope>
    <source>
        <strain evidence="1 2">Hex-1 MGV</strain>
    </source>
</reference>
<organism evidence="1 2">
    <name type="scientific">Blastopirellula marina</name>
    <dbReference type="NCBI Taxonomy" id="124"/>
    <lineage>
        <taxon>Bacteria</taxon>
        <taxon>Pseudomonadati</taxon>
        <taxon>Planctomycetota</taxon>
        <taxon>Planctomycetia</taxon>
        <taxon>Pirellulales</taxon>
        <taxon>Pirellulaceae</taxon>
        <taxon>Blastopirellula</taxon>
    </lineage>
</organism>
<dbReference type="AlphaFoldDB" id="A0A2S8FQ25"/>
<comment type="caution">
    <text evidence="1">The sequence shown here is derived from an EMBL/GenBank/DDBJ whole genome shotgun (WGS) entry which is preliminary data.</text>
</comment>
<dbReference type="RefSeq" id="WP_105329988.1">
    <property type="nucleotide sequence ID" value="NZ_PUHY01000010.1"/>
</dbReference>
<name>A0A2S8FQ25_9BACT</name>
<evidence type="ECO:0000313" key="1">
    <source>
        <dbReference type="EMBL" id="PQO34258.1"/>
    </source>
</evidence>
<protein>
    <submittedName>
        <fullName evidence="1">Uncharacterized protein</fullName>
    </submittedName>
</protein>
<proteinExistence type="predicted"/>
<accession>A0A2S8FQ25</accession>
<evidence type="ECO:0000313" key="2">
    <source>
        <dbReference type="Proteomes" id="UP000238322"/>
    </source>
</evidence>
<dbReference type="Proteomes" id="UP000238322">
    <property type="component" value="Unassembled WGS sequence"/>
</dbReference>
<sequence>MITLADIKTSSTIVEDLDWPFDFSLERAEDDIDWIQLKPTVPFTVVAGEGTGVAFLAYGIGKLETLPLLHATSEGQSGRVATNLTEWLAILMAVPYWRDLLHFSDQGDLSEMRRTAVFMEKEYQEDYPDVPDARRRIMEVLPIPMLEDPIQVLHANVHATDCVVIAEDGYEYGSLFNKFKSSDNPSWR</sequence>
<dbReference type="OrthoDB" id="1917183at2"/>
<gene>
    <name evidence="1" type="ORF">C5Y83_12040</name>
</gene>
<dbReference type="EMBL" id="PUHY01000010">
    <property type="protein sequence ID" value="PQO34258.1"/>
    <property type="molecule type" value="Genomic_DNA"/>
</dbReference>